<sequence>MKSLNIAVIGECMVELQKKENGLEQTFGGDTLNTALYLSRLTKNKGVNVSYITALGNDPFSLDMLEKWKVEGINTDLVTQLDNKQPGLYYIETDDTGERSFHYWRNDAAAKYLFDQKETSALLDSLFSFDAIYLSGISIAILTDNGRHVLLAFLEQYKAQGGKVLFDNNYRPKLWNDQSEAMSWYLKILALTDTALLTFEDEQALYGDDHLEQCIERTSKSGVNELIIKRGSKDCLVVQNDQANYVAPYPVEKEKIIDTTAAGDSFSAGFLAKRFCGGNALEAAYSGHVVAGTVIQYKGAIIPSNVMPDLSL</sequence>
<keyword evidence="5" id="KW-0067">ATP-binding</keyword>
<dbReference type="InterPro" id="IPR002173">
    <property type="entry name" value="Carboh/pur_kinase_PfkB_CS"/>
</dbReference>
<dbReference type="FunFam" id="3.40.1190.20:FF:000011">
    <property type="entry name" value="2-dehydro-3-deoxygluconokinase, putative"/>
    <property type="match status" value="1"/>
</dbReference>
<comment type="catalytic activity">
    <reaction evidence="9">
        <text>2-dehydro-3-deoxy-D-gluconate + ATP = 2-dehydro-3-deoxy-6-phospho-D-gluconate + ADP + H(+)</text>
        <dbReference type="Rhea" id="RHEA:14797"/>
        <dbReference type="ChEBI" id="CHEBI:15378"/>
        <dbReference type="ChEBI" id="CHEBI:30616"/>
        <dbReference type="ChEBI" id="CHEBI:57569"/>
        <dbReference type="ChEBI" id="CHEBI:57990"/>
        <dbReference type="ChEBI" id="CHEBI:456216"/>
        <dbReference type="EC" id="2.7.1.45"/>
    </reaction>
</comment>
<keyword evidence="3" id="KW-0547">Nucleotide-binding</keyword>
<evidence type="ECO:0000256" key="1">
    <source>
        <dbReference type="ARBA" id="ARBA00010688"/>
    </source>
</evidence>
<keyword evidence="4 16" id="KW-0418">Kinase</keyword>
<evidence type="ECO:0000256" key="14">
    <source>
        <dbReference type="ARBA" id="ARBA00080545"/>
    </source>
</evidence>
<evidence type="ECO:0000256" key="13">
    <source>
        <dbReference type="ARBA" id="ARBA00075711"/>
    </source>
</evidence>
<dbReference type="KEGG" id="awd:AWOD_II_1153"/>
<protein>
    <recommendedName>
        <fullName evidence="12">2-dehydro-3-deoxygluconokinase</fullName>
        <ecNumber evidence="11">2.7.1.45</ecNumber>
    </recommendedName>
    <alternativeName>
        <fullName evidence="13">2-keto-3-deoxygluconokinase</fullName>
    </alternativeName>
    <alternativeName>
        <fullName evidence="14">3-deoxy-2-oxo-D-gluconate kinase</fullName>
    </alternativeName>
    <alternativeName>
        <fullName evidence="8">KDG kinase</fullName>
    </alternativeName>
</protein>
<dbReference type="OrthoDB" id="9776822at2"/>
<dbReference type="Proteomes" id="UP000032427">
    <property type="component" value="Chromosome 2"/>
</dbReference>
<evidence type="ECO:0000259" key="15">
    <source>
        <dbReference type="Pfam" id="PF00294"/>
    </source>
</evidence>
<organism evidence="16 17">
    <name type="scientific">Aliivibrio wodanis</name>
    <dbReference type="NCBI Taxonomy" id="80852"/>
    <lineage>
        <taxon>Bacteria</taxon>
        <taxon>Pseudomonadati</taxon>
        <taxon>Pseudomonadota</taxon>
        <taxon>Gammaproteobacteria</taxon>
        <taxon>Vibrionales</taxon>
        <taxon>Vibrionaceae</taxon>
        <taxon>Aliivibrio</taxon>
    </lineage>
</organism>
<dbReference type="GO" id="GO:0008673">
    <property type="term" value="F:2-dehydro-3-deoxygluconokinase activity"/>
    <property type="evidence" value="ECO:0007669"/>
    <property type="project" value="UniProtKB-EC"/>
</dbReference>
<keyword evidence="17" id="KW-1185">Reference proteome</keyword>
<dbReference type="InterPro" id="IPR029056">
    <property type="entry name" value="Ribokinase-like"/>
</dbReference>
<reference evidence="17" key="1">
    <citation type="submission" date="2014-09" db="EMBL/GenBank/DDBJ databases">
        <authorList>
            <person name="Hjerde E."/>
        </authorList>
    </citation>
    <scope>NUCLEOTIDE SEQUENCE [LARGE SCALE GENOMIC DNA]</scope>
    <source>
        <strain evidence="17">06/09/139</strain>
    </source>
</reference>
<dbReference type="InterPro" id="IPR011611">
    <property type="entry name" value="PfkB_dom"/>
</dbReference>
<accession>A0A090K200</accession>
<comment type="similarity">
    <text evidence="1">Belongs to the carbohydrate kinase PfkB family.</text>
</comment>
<dbReference type="PATRIC" id="fig|80852.17.peg.3958"/>
<evidence type="ECO:0000313" key="16">
    <source>
        <dbReference type="EMBL" id="CED57768.1"/>
    </source>
</evidence>
<evidence type="ECO:0000256" key="5">
    <source>
        <dbReference type="ARBA" id="ARBA00022840"/>
    </source>
</evidence>
<evidence type="ECO:0000256" key="11">
    <source>
        <dbReference type="ARBA" id="ARBA00066369"/>
    </source>
</evidence>
<dbReference type="SUPFAM" id="SSF53613">
    <property type="entry name" value="Ribokinase-like"/>
    <property type="match status" value="1"/>
</dbReference>
<dbReference type="HOGENOM" id="CLU_027634_8_1_6"/>
<evidence type="ECO:0000256" key="9">
    <source>
        <dbReference type="ARBA" id="ARBA00050729"/>
    </source>
</evidence>
<evidence type="ECO:0000256" key="3">
    <source>
        <dbReference type="ARBA" id="ARBA00022741"/>
    </source>
</evidence>
<dbReference type="GO" id="GO:0019698">
    <property type="term" value="P:D-galacturonate catabolic process"/>
    <property type="evidence" value="ECO:0007669"/>
    <property type="project" value="TreeGrafter"/>
</dbReference>
<gene>
    <name evidence="16" type="ORF">AWOD_II_1153</name>
</gene>
<evidence type="ECO:0000313" key="17">
    <source>
        <dbReference type="Proteomes" id="UP000032427"/>
    </source>
</evidence>
<evidence type="ECO:0000256" key="4">
    <source>
        <dbReference type="ARBA" id="ARBA00022777"/>
    </source>
</evidence>
<keyword evidence="2" id="KW-0808">Transferase</keyword>
<dbReference type="STRING" id="80852.AWOD_II_1153"/>
<evidence type="ECO:0000256" key="6">
    <source>
        <dbReference type="ARBA" id="ARBA00023277"/>
    </source>
</evidence>
<keyword evidence="6" id="KW-0119">Carbohydrate metabolism</keyword>
<evidence type="ECO:0000256" key="8">
    <source>
        <dbReference type="ARBA" id="ARBA00044254"/>
    </source>
</evidence>
<dbReference type="GO" id="GO:0005829">
    <property type="term" value="C:cytosol"/>
    <property type="evidence" value="ECO:0007669"/>
    <property type="project" value="TreeGrafter"/>
</dbReference>
<dbReference type="PANTHER" id="PTHR43085:SF15">
    <property type="entry name" value="2-DEHYDRO-3-DEOXYGLUCONOKINASE"/>
    <property type="match status" value="1"/>
</dbReference>
<dbReference type="PANTHER" id="PTHR43085">
    <property type="entry name" value="HEXOKINASE FAMILY MEMBER"/>
    <property type="match status" value="1"/>
</dbReference>
<dbReference type="InterPro" id="IPR050306">
    <property type="entry name" value="PfkB_Carbo_kinase"/>
</dbReference>
<dbReference type="EMBL" id="LN554847">
    <property type="protein sequence ID" value="CED57768.1"/>
    <property type="molecule type" value="Genomic_DNA"/>
</dbReference>
<dbReference type="PROSITE" id="PS00584">
    <property type="entry name" value="PFKB_KINASES_2"/>
    <property type="match status" value="1"/>
</dbReference>
<dbReference type="GO" id="GO:0042840">
    <property type="term" value="P:D-glucuronate catabolic process"/>
    <property type="evidence" value="ECO:0007669"/>
    <property type="project" value="TreeGrafter"/>
</dbReference>
<comment type="pathway">
    <text evidence="7">Carbohydrate acid metabolism; 2-dehydro-3-deoxy-D-gluconate degradation; D-glyceraldehyde 3-phosphate and pyruvate from 2-dehydro-3-deoxy-D-gluconate: step 1/2.</text>
</comment>
<evidence type="ECO:0000256" key="12">
    <source>
        <dbReference type="ARBA" id="ARBA00067931"/>
    </source>
</evidence>
<dbReference type="GO" id="GO:0006974">
    <property type="term" value="P:DNA damage response"/>
    <property type="evidence" value="ECO:0007669"/>
    <property type="project" value="TreeGrafter"/>
</dbReference>
<dbReference type="Gene3D" id="3.40.1190.20">
    <property type="match status" value="1"/>
</dbReference>
<evidence type="ECO:0000256" key="2">
    <source>
        <dbReference type="ARBA" id="ARBA00022679"/>
    </source>
</evidence>
<evidence type="ECO:0000256" key="7">
    <source>
        <dbReference type="ARBA" id="ARBA00043951"/>
    </source>
</evidence>
<comment type="function">
    <text evidence="10">Catalyzes the phosphorylation of 2-keto-3-deoxygluconate (KDG) to produce 2-keto-3-deoxy-6-phosphogluconate (KDPG).</text>
</comment>
<dbReference type="AlphaFoldDB" id="A0A090K200"/>
<dbReference type="EC" id="2.7.1.45" evidence="11"/>
<dbReference type="GO" id="GO:0005524">
    <property type="term" value="F:ATP binding"/>
    <property type="evidence" value="ECO:0007669"/>
    <property type="project" value="UniProtKB-KW"/>
</dbReference>
<dbReference type="Pfam" id="PF00294">
    <property type="entry name" value="PfkB"/>
    <property type="match status" value="1"/>
</dbReference>
<feature type="domain" description="Carbohydrate kinase PfkB" evidence="15">
    <location>
        <begin position="5"/>
        <end position="303"/>
    </location>
</feature>
<dbReference type="GeneID" id="28543408"/>
<dbReference type="CDD" id="cd01166">
    <property type="entry name" value="KdgK"/>
    <property type="match status" value="1"/>
</dbReference>
<evidence type="ECO:0000256" key="10">
    <source>
        <dbReference type="ARBA" id="ARBA00054997"/>
    </source>
</evidence>
<name>A0A090K200_9GAMM</name>
<proteinExistence type="inferred from homology"/>